<evidence type="ECO:0000313" key="5">
    <source>
        <dbReference type="Proteomes" id="UP001596524"/>
    </source>
</evidence>
<dbReference type="RefSeq" id="WP_255888844.1">
    <property type="nucleotide sequence ID" value="NZ_JAFMZM010000001.1"/>
</dbReference>
<accession>A0ABW2N3Q8</accession>
<dbReference type="PANTHER" id="PTHR30055">
    <property type="entry name" value="HTH-TYPE TRANSCRIPTIONAL REGULATOR RUTR"/>
    <property type="match status" value="1"/>
</dbReference>
<dbReference type="PANTHER" id="PTHR30055:SF200">
    <property type="entry name" value="HTH-TYPE TRANSCRIPTIONAL REPRESSOR BDCR"/>
    <property type="match status" value="1"/>
</dbReference>
<feature type="domain" description="HTH tetR-type" evidence="3">
    <location>
        <begin position="6"/>
        <end position="66"/>
    </location>
</feature>
<dbReference type="PRINTS" id="PR00455">
    <property type="entry name" value="HTHTETR"/>
</dbReference>
<dbReference type="InterPro" id="IPR009057">
    <property type="entry name" value="Homeodomain-like_sf"/>
</dbReference>
<comment type="caution">
    <text evidence="4">The sequence shown here is derived from an EMBL/GenBank/DDBJ whole genome shotgun (WGS) entry which is preliminary data.</text>
</comment>
<dbReference type="EMBL" id="JBHTCH010000014">
    <property type="protein sequence ID" value="MFC7360625.1"/>
    <property type="molecule type" value="Genomic_DNA"/>
</dbReference>
<name>A0ABW2N3Q8_9ACTN</name>
<reference evidence="5" key="1">
    <citation type="journal article" date="2019" name="Int. J. Syst. Evol. Microbiol.">
        <title>The Global Catalogue of Microorganisms (GCM) 10K type strain sequencing project: providing services to taxonomists for standard genome sequencing and annotation.</title>
        <authorList>
            <consortium name="The Broad Institute Genomics Platform"/>
            <consortium name="The Broad Institute Genome Sequencing Center for Infectious Disease"/>
            <person name="Wu L."/>
            <person name="Ma J."/>
        </authorList>
    </citation>
    <scope>NUCLEOTIDE SEQUENCE [LARGE SCALE GENOMIC DNA]</scope>
    <source>
        <strain evidence="5">FCH27</strain>
    </source>
</reference>
<dbReference type="SUPFAM" id="SSF46689">
    <property type="entry name" value="Homeodomain-like"/>
    <property type="match status" value="1"/>
</dbReference>
<keyword evidence="1 2" id="KW-0238">DNA-binding</keyword>
<gene>
    <name evidence="4" type="ORF">ACFQO6_10115</name>
</gene>
<feature type="DNA-binding region" description="H-T-H motif" evidence="2">
    <location>
        <begin position="29"/>
        <end position="48"/>
    </location>
</feature>
<dbReference type="Pfam" id="PF00440">
    <property type="entry name" value="TetR_N"/>
    <property type="match status" value="1"/>
</dbReference>
<proteinExistence type="predicted"/>
<evidence type="ECO:0000256" key="1">
    <source>
        <dbReference type="ARBA" id="ARBA00023125"/>
    </source>
</evidence>
<dbReference type="InterPro" id="IPR001647">
    <property type="entry name" value="HTH_TetR"/>
</dbReference>
<evidence type="ECO:0000256" key="2">
    <source>
        <dbReference type="PROSITE-ProRule" id="PRU00335"/>
    </source>
</evidence>
<organism evidence="4 5">
    <name type="scientific">Nocardioides astragali</name>
    <dbReference type="NCBI Taxonomy" id="1776736"/>
    <lineage>
        <taxon>Bacteria</taxon>
        <taxon>Bacillati</taxon>
        <taxon>Actinomycetota</taxon>
        <taxon>Actinomycetes</taxon>
        <taxon>Propionibacteriales</taxon>
        <taxon>Nocardioidaceae</taxon>
        <taxon>Nocardioides</taxon>
    </lineage>
</organism>
<dbReference type="InterPro" id="IPR036271">
    <property type="entry name" value="Tet_transcr_reg_TetR-rel_C_sf"/>
</dbReference>
<dbReference type="SUPFAM" id="SSF48498">
    <property type="entry name" value="Tetracyclin repressor-like, C-terminal domain"/>
    <property type="match status" value="1"/>
</dbReference>
<dbReference type="Proteomes" id="UP001596524">
    <property type="component" value="Unassembled WGS sequence"/>
</dbReference>
<evidence type="ECO:0000313" key="4">
    <source>
        <dbReference type="EMBL" id="MFC7360625.1"/>
    </source>
</evidence>
<protein>
    <submittedName>
        <fullName evidence="4">TetR/AcrR family transcriptional regulator</fullName>
    </submittedName>
</protein>
<sequence>MATTATPVRDRILEAATRHYYAEGIRAVSADRLIAEAGVSKVTFYRHFPTKDDLITAYLSQQVAYAEELLTEKRAELAGDPAAVLRAYAEGIGALACAPGFRGCPFINAAAELSQPDHPGHRVVVDHRDWLVGQFVELLMELGVGDVRAKAEQLMMLRDGAMVAGYVGRTPQAVAETLTAAGRSVIGC</sequence>
<evidence type="ECO:0000259" key="3">
    <source>
        <dbReference type="PROSITE" id="PS50977"/>
    </source>
</evidence>
<dbReference type="InterPro" id="IPR050109">
    <property type="entry name" value="HTH-type_TetR-like_transc_reg"/>
</dbReference>
<dbReference type="PROSITE" id="PS50977">
    <property type="entry name" value="HTH_TETR_2"/>
    <property type="match status" value="1"/>
</dbReference>
<dbReference type="Gene3D" id="1.10.357.10">
    <property type="entry name" value="Tetracycline Repressor, domain 2"/>
    <property type="match status" value="1"/>
</dbReference>
<keyword evidence="5" id="KW-1185">Reference proteome</keyword>